<proteinExistence type="predicted"/>
<dbReference type="InterPro" id="IPR032342">
    <property type="entry name" value="DUF4861"/>
</dbReference>
<keyword evidence="3" id="KW-1185">Reference proteome</keyword>
<reference evidence="2 3" key="1">
    <citation type="submission" date="2018-03" db="EMBL/GenBank/DDBJ databases">
        <authorList>
            <person name="Keele B.F."/>
        </authorList>
    </citation>
    <scope>NUCLEOTIDE SEQUENCE [LARGE SCALE GENOMIC DNA]</scope>
    <source>
        <strain evidence="2 3">YL28-9</strain>
    </source>
</reference>
<dbReference type="EMBL" id="PYLS01000004">
    <property type="protein sequence ID" value="PST84343.1"/>
    <property type="molecule type" value="Genomic_DNA"/>
</dbReference>
<comment type="caution">
    <text evidence="2">The sequence shown here is derived from an EMBL/GenBank/DDBJ whole genome shotgun (WGS) entry which is preliminary data.</text>
</comment>
<dbReference type="Pfam" id="PF16153">
    <property type="entry name" value="DUF4861"/>
    <property type="match status" value="1"/>
</dbReference>
<feature type="chain" id="PRO_5015731146" evidence="1">
    <location>
        <begin position="21"/>
        <end position="374"/>
    </location>
</feature>
<dbReference type="Proteomes" id="UP000240912">
    <property type="component" value="Unassembled WGS sequence"/>
</dbReference>
<name>A0A2T3HPK9_9SPHI</name>
<evidence type="ECO:0000256" key="1">
    <source>
        <dbReference type="SAM" id="SignalP"/>
    </source>
</evidence>
<sequence>MKRFICMLGLAALFPTVLLAQKRSLLVQNPSAFDRSEAVVSVPWSQVLKKGPVDTATLVITGPDGKQLPLQFEKRGGTGVKNLLVLVSIKAKETLALSMASGKRIAQPTRTFARYVPERKDDFAWENDRVAFRLYGKALEGSGEDAQGMDVWAKRTPDLIVNKWYRSGDYHSDHGEGLDYYSVGMSLGAGDIAPFPDGKISYPKHYRRYEVLDNGPIRSTFRLDFDSWDVSGRRVVLTKTISIDAGSQLNRVEATFNFKGEQPLPVAVGIVQRKEPGGQRTIQQVPGVVAYWEPAHGADGNLAIGIIARQTVSRTLDAEGQLLTVMQAKNGKPVVYYQGAAWNKAGRINSANSWNQYLENFKAQLDQPLRVTVK</sequence>
<accession>A0A2T3HPK9</accession>
<evidence type="ECO:0000313" key="2">
    <source>
        <dbReference type="EMBL" id="PST84343.1"/>
    </source>
</evidence>
<dbReference type="RefSeq" id="WP_107214442.1">
    <property type="nucleotide sequence ID" value="NZ_KZ686268.1"/>
</dbReference>
<feature type="signal peptide" evidence="1">
    <location>
        <begin position="1"/>
        <end position="20"/>
    </location>
</feature>
<organism evidence="2 3">
    <name type="scientific">Pedobacter yulinensis</name>
    <dbReference type="NCBI Taxonomy" id="2126353"/>
    <lineage>
        <taxon>Bacteria</taxon>
        <taxon>Pseudomonadati</taxon>
        <taxon>Bacteroidota</taxon>
        <taxon>Sphingobacteriia</taxon>
        <taxon>Sphingobacteriales</taxon>
        <taxon>Sphingobacteriaceae</taxon>
        <taxon>Pedobacter</taxon>
    </lineage>
</organism>
<dbReference type="OrthoDB" id="9800230at2"/>
<keyword evidence="1" id="KW-0732">Signal</keyword>
<evidence type="ECO:0000313" key="3">
    <source>
        <dbReference type="Proteomes" id="UP000240912"/>
    </source>
</evidence>
<dbReference type="AlphaFoldDB" id="A0A2T3HPK9"/>
<gene>
    <name evidence="2" type="ORF">C7T94_06405</name>
</gene>
<protein>
    <submittedName>
        <fullName evidence="2">DUF4861 domain-containing protein</fullName>
    </submittedName>
</protein>